<dbReference type="OMA" id="HEMAKCN"/>
<feature type="domain" description="PARP catalytic" evidence="9">
    <location>
        <begin position="1657"/>
        <end position="1853"/>
    </location>
</feature>
<feature type="region of interest" description="Disordered" evidence="8">
    <location>
        <begin position="959"/>
        <end position="1033"/>
    </location>
</feature>
<evidence type="ECO:0000256" key="6">
    <source>
        <dbReference type="ARBA" id="ARBA00024347"/>
    </source>
</evidence>
<dbReference type="Gene3D" id="3.30.70.330">
    <property type="match status" value="2"/>
</dbReference>
<dbReference type="InterPro" id="IPR002589">
    <property type="entry name" value="Macro_dom"/>
</dbReference>
<keyword evidence="12" id="KW-1185">Reference proteome</keyword>
<dbReference type="InterPro" id="IPR057050">
    <property type="entry name" value="RRM_PARP14_2"/>
</dbReference>
<dbReference type="GeneID" id="115581324"/>
<dbReference type="PROSITE" id="PS51059">
    <property type="entry name" value="PARP_CATALYTIC"/>
    <property type="match status" value="1"/>
</dbReference>
<dbReference type="RefSeq" id="XP_030272169.1">
    <property type="nucleotide sequence ID" value="XM_030416309.1"/>
</dbReference>
<dbReference type="Pfam" id="PF23248">
    <property type="entry name" value="KH_PARP14_2"/>
    <property type="match status" value="1"/>
</dbReference>
<dbReference type="InterPro" id="IPR052056">
    <property type="entry name" value="Mono-ARTD/PARP"/>
</dbReference>
<organism evidence="11 12">
    <name type="scientific">Sparus aurata</name>
    <name type="common">Gilthead sea bream</name>
    <dbReference type="NCBI Taxonomy" id="8175"/>
    <lineage>
        <taxon>Eukaryota</taxon>
        <taxon>Metazoa</taxon>
        <taxon>Chordata</taxon>
        <taxon>Craniata</taxon>
        <taxon>Vertebrata</taxon>
        <taxon>Euteleostomi</taxon>
        <taxon>Actinopterygii</taxon>
        <taxon>Neopterygii</taxon>
        <taxon>Teleostei</taxon>
        <taxon>Neoteleostei</taxon>
        <taxon>Acanthomorphata</taxon>
        <taxon>Eupercaria</taxon>
        <taxon>Spariformes</taxon>
        <taxon>Sparidae</taxon>
        <taxon>Sparus</taxon>
    </lineage>
</organism>
<dbReference type="InterPro" id="IPR037197">
    <property type="entry name" value="WWE_dom_sf"/>
</dbReference>
<keyword evidence="4 7" id="KW-0520">NAD</keyword>
<dbReference type="Pfam" id="PF23084">
    <property type="entry name" value="KH_PARP14_1"/>
    <property type="match status" value="1"/>
</dbReference>
<keyword evidence="3 7" id="KW-0808">Transferase</keyword>
<feature type="region of interest" description="Disordered" evidence="8">
    <location>
        <begin position="85"/>
        <end position="121"/>
    </location>
</feature>
<dbReference type="Pfam" id="PF23249">
    <property type="entry name" value="KH_PARP14_3"/>
    <property type="match status" value="1"/>
</dbReference>
<dbReference type="Pfam" id="PF23251">
    <property type="entry name" value="KH_PARP14_4"/>
    <property type="match status" value="1"/>
</dbReference>
<dbReference type="InterPro" id="IPR057045">
    <property type="entry name" value="PARP14_KH_3"/>
</dbReference>
<dbReference type="InterPro" id="IPR057048">
    <property type="entry name" value="PARP14_KH_6"/>
</dbReference>
<keyword evidence="2 7" id="KW-0328">Glycosyltransferase</keyword>
<dbReference type="Gene3D" id="3.40.220.10">
    <property type="entry name" value="Leucine Aminopeptidase, subunit E, domain 1"/>
    <property type="match status" value="3"/>
</dbReference>
<dbReference type="SUPFAM" id="SSF52949">
    <property type="entry name" value="Macro domain-like"/>
    <property type="match status" value="3"/>
</dbReference>
<dbReference type="GO" id="GO:1990404">
    <property type="term" value="F:NAD+-protein mono-ADP-ribosyltransferase activity"/>
    <property type="evidence" value="ECO:0007669"/>
    <property type="project" value="TreeGrafter"/>
</dbReference>
<dbReference type="Gene3D" id="3.30.720.50">
    <property type="match status" value="1"/>
</dbReference>
<dbReference type="PANTHER" id="PTHR14453:SF106">
    <property type="entry name" value="POLY [ADP-RIBOSE] POLYMERASE"/>
    <property type="match status" value="1"/>
</dbReference>
<dbReference type="InParanoid" id="A0A671UDR1"/>
<evidence type="ECO:0000256" key="4">
    <source>
        <dbReference type="ARBA" id="ARBA00023027"/>
    </source>
</evidence>
<dbReference type="InterPro" id="IPR057043">
    <property type="entry name" value="PARP14_KH_2"/>
</dbReference>
<evidence type="ECO:0000256" key="7">
    <source>
        <dbReference type="RuleBase" id="RU362114"/>
    </source>
</evidence>
<dbReference type="Proteomes" id="UP000472265">
    <property type="component" value="Chromosome 5"/>
</dbReference>
<evidence type="ECO:0000313" key="12">
    <source>
        <dbReference type="Proteomes" id="UP000472265"/>
    </source>
</evidence>
<dbReference type="EC" id="2.4.2.-" evidence="7"/>
<dbReference type="Ensembl" id="ENSSAUT00010012798.1">
    <property type="protein sequence ID" value="ENSSAUP00010012028.1"/>
    <property type="gene ID" value="ENSSAUG00010005765.1"/>
</dbReference>
<dbReference type="InterPro" id="IPR057046">
    <property type="entry name" value="PARP14_KH_4"/>
</dbReference>
<dbReference type="InterPro" id="IPR057049">
    <property type="entry name" value="PARP14_KH_8"/>
</dbReference>
<dbReference type="InterPro" id="IPR057047">
    <property type="entry name" value="PARP14_KH_5"/>
</dbReference>
<evidence type="ECO:0000256" key="2">
    <source>
        <dbReference type="ARBA" id="ARBA00022676"/>
    </source>
</evidence>
<reference evidence="11" key="1">
    <citation type="submission" date="2021-04" db="EMBL/GenBank/DDBJ databases">
        <authorList>
            <consortium name="Wellcome Sanger Institute Data Sharing"/>
        </authorList>
    </citation>
    <scope>NUCLEOTIDE SEQUENCE [LARGE SCALE GENOMIC DNA]</scope>
</reference>
<dbReference type="InterPro" id="IPR054596">
    <property type="entry name" value="PARP14_WWE"/>
</dbReference>
<dbReference type="InterPro" id="IPR012677">
    <property type="entry name" value="Nucleotide-bd_a/b_plait_sf"/>
</dbReference>
<comment type="subcellular location">
    <subcellularLocation>
        <location evidence="1">Nucleus</location>
    </subcellularLocation>
</comment>
<evidence type="ECO:0000313" key="11">
    <source>
        <dbReference type="Ensembl" id="ENSSAUP00010012028.1"/>
    </source>
</evidence>
<dbReference type="Pfam" id="PF22005">
    <property type="entry name" value="WWE_1"/>
    <property type="match status" value="1"/>
</dbReference>
<dbReference type="GO" id="GO:0070212">
    <property type="term" value="P:protein poly-ADP-ribosylation"/>
    <property type="evidence" value="ECO:0007669"/>
    <property type="project" value="TreeGrafter"/>
</dbReference>
<dbReference type="CDD" id="cd02903">
    <property type="entry name" value="Macro_BAL-like"/>
    <property type="match status" value="2"/>
</dbReference>
<dbReference type="GO" id="GO:0010629">
    <property type="term" value="P:negative regulation of gene expression"/>
    <property type="evidence" value="ECO:0007669"/>
    <property type="project" value="TreeGrafter"/>
</dbReference>
<dbReference type="FunFam" id="3.90.228.10:FF:000008">
    <property type="entry name" value="Poly [ADP-ribose] polymerase"/>
    <property type="match status" value="1"/>
</dbReference>
<dbReference type="Pfam" id="PF01661">
    <property type="entry name" value="Macro"/>
    <property type="match status" value="3"/>
</dbReference>
<evidence type="ECO:0000259" key="10">
    <source>
        <dbReference type="PROSITE" id="PS51154"/>
    </source>
</evidence>
<evidence type="ECO:0000259" key="9">
    <source>
        <dbReference type="PROSITE" id="PS51059"/>
    </source>
</evidence>
<sequence length="1853" mass="204621">MEAAKCEPVTVDGSWSSAQTKTVKNKLQLYFGSKKKSGGGDCRVEAEDGAPRAAVFFSSEEVRQRVLSRANHDIIVDNQTIQLRLTPGSRPANNDGVSDSQTPKSNAEAGNVSAENEDESVQSAGVVLENVADDMSRDLLLMLVENISGLDDSCFSLEIIWESNRAAVTFSNAADVEKFLAVSQSSQKLQKHGLTARPLEAAESVRVESLPPTAVKDMLELYFEKNWALPDRIVMIPDEQAAIVTFKHPKVVENICTKRDYMMSSIPVRVYPYHESLGSALYGKERPAWKMPEPFTEKVHHVIWKFLQMKKLFQNINDQMQPYFCSVDLNNNEVKLSPLPGFLRQKGLNAERVNRWMGTALDAFRQQMSQYTAFECAVSAAAWKAAEKDVRSVVREAAVLVMDASRDTLTVAGRADDMKQLRGPVEDVVRKAITQIKRQTEAVSEGMIVPSAMFYILKQEGLQRAAQDISPDMSLSYDDGSQMITITGLPAEVFQTKSWILEKKMGMSKKQIDVPPGLVDFLNTVDPMDMSQDLFTSQGITAIYGIEDKRVMLLGSSDRVLADAQSKMKQVLSLQTLDVEDQEVLKRHDWVSLNQQLLDTYNSSKKKTVTIQIHPDRRNKITVAGFLTPVNEISSSLREFIVNYSQVQETIRVKSGAVVQFIDKKKSQDWKSIAKANDVKVRFDEVRSKILLAGARVHVQKAKSCFLEMTGALSTDILTVDKPGAKKYFLSAGGMVLSTVMSELSCVVMLRPDNQPEEEEDNYVVEDGSCYCKVRTASGVLVSVSKADICRFSVDAVVNAANEELQHIGGLALALLKAAGPELQRVSNDYISRNRKLRPGEAVVTRAFNLPCKHVVHAVGPRFSDSDEKTSVSRLKRAVKESLRQAETVSCSTVALPAISSGVFGFPVDLCADTIAQSVREFCDSPGGPQSLTEIHLVDNNHNTVKVLATAVNTEFSDLEPTLTIPQPTGEGGAAASRHQHGQGQNQVPRDRGFAERGGQRGEGARGGGWEGDHGDQNLRGPVRPGGPRRAEQTTAEGLKIVLWRGNIQDQTTDVIVNTISDTMNLNQGAVSKAILLAAGPSLQQAVNSEAVVAKLPSGKVVVTDGYNLMCRKVFHAVCPFWDNGAGQAEADLTSIIRTCLDEAEKSKMASLSFPAIGTGNLSFPRDVVSRVLLQEIHSYSRSRTPRHLREVAIVVHPSDGQTVERFTRDFSSQTGPRVQREEPEFNVSPVVQSVRQPQQNSASFGQVSSPTLGAYQMQMGQLTLEVSSGDITKEDCDVIINSSNEDFTLKTGVSKAILDSAGSAVQLECSQIVNSLGYQPRLMILTSGGQLPSRNIIHIVGQSNPTKIKDVVYSVLKFCEENRFSSVSFPALGTGQGGVNPSAVADAMVGAVVDFVRKKHAKFVRSVKILIFQTVMVTEFHKSMKKREGEEVEGKSVLTWLKDKITSILPARGEERLNTEALVLEREEFEPTVFQLCADNDEAVSQAKRRIKDLIVAEQAKRTITDSFISYLSRADMDQLSALQRKLTVSIHLEAGQGDQEPKIHLEGLTRDVFTAESEVRDIIKKVERSENQRKQAFLVSGLVEWNHQQLDGTMAPFDIYTNLQLEEALGRKQSVKIKINNEPYIADVRLKNAVSANGRKQVELLRKDLKAADDAALPPNWDDMKGDRLKLFPLAAGSKEYNDVEKELRRTNLRVNIIQIERVQNISLWRSYQQVKTDLEVKNKHKNNERQLFHGTGPKSIDLINKQGFNRSYAGQHAAMYGNGAYFAVDPAYSAGGYAKPDARGQKRMYLARVLVGDYAQGRSGMIVPPARNTGNAADLYDSVVDQTANPTMFIVFSDTQAYPEYLITFT</sequence>
<dbReference type="Pfam" id="PF23245">
    <property type="entry name" value="RRM_PARP14_2"/>
    <property type="match status" value="1"/>
</dbReference>
<dbReference type="SUPFAM" id="SSF56399">
    <property type="entry name" value="ADP-ribosylation"/>
    <property type="match status" value="1"/>
</dbReference>
<feature type="compositionally biased region" description="Basic and acidic residues" evidence="8">
    <location>
        <begin position="989"/>
        <end position="1004"/>
    </location>
</feature>
<dbReference type="Pfam" id="PF23252">
    <property type="entry name" value="KH_PARP14_5"/>
    <property type="match status" value="1"/>
</dbReference>
<dbReference type="CDD" id="cd02907">
    <property type="entry name" value="Macro_Af1521_BAL-like"/>
    <property type="match status" value="1"/>
</dbReference>
<gene>
    <name evidence="11" type="primary">LOC115581324</name>
</gene>
<dbReference type="GO" id="GO:0005634">
    <property type="term" value="C:nucleus"/>
    <property type="evidence" value="ECO:0007669"/>
    <property type="project" value="UniProtKB-SubCell"/>
</dbReference>
<evidence type="ECO:0000256" key="8">
    <source>
        <dbReference type="SAM" id="MobiDB-lite"/>
    </source>
</evidence>
<dbReference type="InterPro" id="IPR012317">
    <property type="entry name" value="Poly(ADP-ribose)pol_cat_dom"/>
</dbReference>
<feature type="domain" description="Macro" evidence="10">
    <location>
        <begin position="1028"/>
        <end position="1215"/>
    </location>
</feature>
<dbReference type="GeneTree" id="ENSGT00940000165390"/>
<feature type="domain" description="Macro" evidence="10">
    <location>
        <begin position="1252"/>
        <end position="1429"/>
    </location>
</feature>
<dbReference type="GO" id="GO:0005737">
    <property type="term" value="C:cytoplasm"/>
    <property type="evidence" value="ECO:0007669"/>
    <property type="project" value="TreeGrafter"/>
</dbReference>
<dbReference type="GO" id="GO:0003714">
    <property type="term" value="F:transcription corepressor activity"/>
    <property type="evidence" value="ECO:0007669"/>
    <property type="project" value="TreeGrafter"/>
</dbReference>
<comment type="similarity">
    <text evidence="6">Belongs to the ARTD/PARP family.</text>
</comment>
<dbReference type="Pfam" id="PF23222">
    <property type="entry name" value="RRM_PARP14_1"/>
    <property type="match status" value="1"/>
</dbReference>
<evidence type="ECO:0000256" key="3">
    <source>
        <dbReference type="ARBA" id="ARBA00022679"/>
    </source>
</evidence>
<feature type="compositionally biased region" description="Polar residues" evidence="8">
    <location>
        <begin position="91"/>
        <end position="105"/>
    </location>
</feature>
<dbReference type="PANTHER" id="PTHR14453">
    <property type="entry name" value="PARP/ZINC FINGER CCCH TYPE DOMAIN CONTAINING PROTEIN"/>
    <property type="match status" value="1"/>
</dbReference>
<reference evidence="11" key="3">
    <citation type="submission" date="2025-09" db="UniProtKB">
        <authorList>
            <consortium name="Ensembl"/>
        </authorList>
    </citation>
    <scope>IDENTIFICATION</scope>
</reference>
<proteinExistence type="inferred from homology"/>
<dbReference type="InterPro" id="IPR057051">
    <property type="entry name" value="PARP14_RPM_1"/>
</dbReference>
<dbReference type="InterPro" id="IPR057044">
    <property type="entry name" value="PARP14_KH_1"/>
</dbReference>
<evidence type="ECO:0000256" key="1">
    <source>
        <dbReference type="ARBA" id="ARBA00004123"/>
    </source>
</evidence>
<protein>
    <recommendedName>
        <fullName evidence="7">Poly [ADP-ribose] polymerase</fullName>
        <shortName evidence="7">PARP</shortName>
        <ecNumber evidence="7">2.4.2.-</ecNumber>
    </recommendedName>
</protein>
<dbReference type="Pfam" id="PF23254">
    <property type="entry name" value="KH_PARP14_8"/>
    <property type="match status" value="1"/>
</dbReference>
<name>A0A671UDR1_SPAAU</name>
<dbReference type="SMART" id="SM00506">
    <property type="entry name" value="A1pp"/>
    <property type="match status" value="3"/>
</dbReference>
<accession>A0A671UDR1</accession>
<dbReference type="PROSITE" id="PS51154">
    <property type="entry name" value="MACRO"/>
    <property type="match status" value="3"/>
</dbReference>
<dbReference type="Pfam" id="PF00644">
    <property type="entry name" value="PARP"/>
    <property type="match status" value="1"/>
</dbReference>
<evidence type="ECO:0000256" key="5">
    <source>
        <dbReference type="ARBA" id="ARBA00023242"/>
    </source>
</evidence>
<dbReference type="Gene3D" id="3.90.228.10">
    <property type="match status" value="1"/>
</dbReference>
<keyword evidence="5" id="KW-0539">Nucleus</keyword>
<dbReference type="GO" id="GO:0003950">
    <property type="term" value="F:NAD+ poly-ADP-ribosyltransferase activity"/>
    <property type="evidence" value="ECO:0007669"/>
    <property type="project" value="UniProtKB-UniRule"/>
</dbReference>
<dbReference type="Pfam" id="PF23253">
    <property type="entry name" value="KH_PARP14_6"/>
    <property type="match status" value="1"/>
</dbReference>
<dbReference type="InterPro" id="IPR043472">
    <property type="entry name" value="Macro_dom-like"/>
</dbReference>
<reference evidence="11" key="2">
    <citation type="submission" date="2025-08" db="UniProtKB">
        <authorList>
            <consortium name="Ensembl"/>
        </authorList>
    </citation>
    <scope>IDENTIFICATION</scope>
</reference>
<feature type="domain" description="Macro" evidence="10">
    <location>
        <begin position="769"/>
        <end position="956"/>
    </location>
</feature>
<dbReference type="Pfam" id="PF23085">
    <property type="entry name" value="RRM_PARP14_3"/>
    <property type="match status" value="1"/>
</dbReference>
<dbReference type="CDD" id="cd01439">
    <property type="entry name" value="TCCD_inducible_PARP_like"/>
    <property type="match status" value="1"/>
</dbReference>